<dbReference type="PANTHER" id="PTHR33676">
    <property type="entry name" value="COLD REGULATED PROTEIN 27"/>
    <property type="match status" value="1"/>
</dbReference>
<dbReference type="AlphaFoldDB" id="A0AAV5DEC6"/>
<organism evidence="2 3">
    <name type="scientific">Eleusine coracana subsp. coracana</name>
    <dbReference type="NCBI Taxonomy" id="191504"/>
    <lineage>
        <taxon>Eukaryota</taxon>
        <taxon>Viridiplantae</taxon>
        <taxon>Streptophyta</taxon>
        <taxon>Embryophyta</taxon>
        <taxon>Tracheophyta</taxon>
        <taxon>Spermatophyta</taxon>
        <taxon>Magnoliopsida</taxon>
        <taxon>Liliopsida</taxon>
        <taxon>Poales</taxon>
        <taxon>Poaceae</taxon>
        <taxon>PACMAD clade</taxon>
        <taxon>Chloridoideae</taxon>
        <taxon>Cynodonteae</taxon>
        <taxon>Eleusininae</taxon>
        <taxon>Eleusine</taxon>
    </lineage>
</organism>
<dbReference type="PANTHER" id="PTHR33676:SF26">
    <property type="entry name" value="EXPRESSED PROTEIN"/>
    <property type="match status" value="1"/>
</dbReference>
<sequence length="142" mass="15973">MGIGHGFKVLRGGVWEYIKYEKSNDCARSRTRYCLPANPWIEHFRPRHCSGNVPSDGLEDSEGDYESGTKTNRKRISVSHGRKKEACNGGNQLRVETTEVSDQNFADDEVEVDVESSKGSKKKRFSSTETLNDQVNSRDQSA</sequence>
<keyword evidence="3" id="KW-1185">Reference proteome</keyword>
<reference evidence="2" key="2">
    <citation type="submission" date="2021-12" db="EMBL/GenBank/DDBJ databases">
        <title>Resequencing data analysis of finger millet.</title>
        <authorList>
            <person name="Hatakeyama M."/>
            <person name="Aluri S."/>
            <person name="Balachadran M.T."/>
            <person name="Sivarajan S.R."/>
            <person name="Poveda L."/>
            <person name="Shimizu-Inatsugi R."/>
            <person name="Schlapbach R."/>
            <person name="Sreeman S.M."/>
            <person name="Shimizu K.K."/>
        </authorList>
    </citation>
    <scope>NUCLEOTIDE SEQUENCE</scope>
</reference>
<feature type="region of interest" description="Disordered" evidence="1">
    <location>
        <begin position="46"/>
        <end position="142"/>
    </location>
</feature>
<feature type="compositionally biased region" description="Acidic residues" evidence="1">
    <location>
        <begin position="105"/>
        <end position="114"/>
    </location>
</feature>
<dbReference type="GO" id="GO:0042752">
    <property type="term" value="P:regulation of circadian rhythm"/>
    <property type="evidence" value="ECO:0007669"/>
    <property type="project" value="InterPro"/>
</dbReference>
<evidence type="ECO:0000256" key="1">
    <source>
        <dbReference type="SAM" id="MobiDB-lite"/>
    </source>
</evidence>
<feature type="compositionally biased region" description="Polar residues" evidence="1">
    <location>
        <begin position="128"/>
        <end position="142"/>
    </location>
</feature>
<evidence type="ECO:0000313" key="3">
    <source>
        <dbReference type="Proteomes" id="UP001054889"/>
    </source>
</evidence>
<protein>
    <submittedName>
        <fullName evidence="2">Uncharacterized protein</fullName>
    </submittedName>
</protein>
<dbReference type="GO" id="GO:0009409">
    <property type="term" value="P:response to cold"/>
    <property type="evidence" value="ECO:0007669"/>
    <property type="project" value="InterPro"/>
</dbReference>
<reference evidence="2" key="1">
    <citation type="journal article" date="2018" name="DNA Res.">
        <title>Multiple hybrid de novo genome assembly of finger millet, an orphan allotetraploid crop.</title>
        <authorList>
            <person name="Hatakeyama M."/>
            <person name="Aluri S."/>
            <person name="Balachadran M.T."/>
            <person name="Sivarajan S.R."/>
            <person name="Patrignani A."/>
            <person name="Gruter S."/>
            <person name="Poveda L."/>
            <person name="Shimizu-Inatsugi R."/>
            <person name="Baeten J."/>
            <person name="Francoijs K.J."/>
            <person name="Nataraja K.N."/>
            <person name="Reddy Y.A.N."/>
            <person name="Phadnis S."/>
            <person name="Ravikumar R.L."/>
            <person name="Schlapbach R."/>
            <person name="Sreeman S.M."/>
            <person name="Shimizu K.K."/>
        </authorList>
    </citation>
    <scope>NUCLEOTIDE SEQUENCE</scope>
</reference>
<feature type="compositionally biased region" description="Basic residues" evidence="1">
    <location>
        <begin position="71"/>
        <end position="83"/>
    </location>
</feature>
<evidence type="ECO:0000313" key="2">
    <source>
        <dbReference type="EMBL" id="GJN08867.1"/>
    </source>
</evidence>
<gene>
    <name evidence="2" type="primary">ga26827</name>
    <name evidence="2" type="ORF">PR202_ga26827</name>
</gene>
<feature type="compositionally biased region" description="Polar residues" evidence="1">
    <location>
        <begin position="89"/>
        <end position="104"/>
    </location>
</feature>
<dbReference type="InterPro" id="IPR044678">
    <property type="entry name" value="COR27/28"/>
</dbReference>
<dbReference type="Proteomes" id="UP001054889">
    <property type="component" value="Unassembled WGS sequence"/>
</dbReference>
<dbReference type="EMBL" id="BQKI01000015">
    <property type="protein sequence ID" value="GJN08867.1"/>
    <property type="molecule type" value="Genomic_DNA"/>
</dbReference>
<accession>A0AAV5DEC6</accession>
<proteinExistence type="predicted"/>
<name>A0AAV5DEC6_ELECO</name>
<comment type="caution">
    <text evidence="2">The sequence shown here is derived from an EMBL/GenBank/DDBJ whole genome shotgun (WGS) entry which is preliminary data.</text>
</comment>